<reference evidence="1" key="1">
    <citation type="submission" date="2017-08" db="EMBL/GenBank/DDBJ databases">
        <authorList>
            <person name="Polle J.E."/>
            <person name="Barry K."/>
            <person name="Cushman J."/>
            <person name="Schmutz J."/>
            <person name="Tran D."/>
            <person name="Hathwaick L.T."/>
            <person name="Yim W.C."/>
            <person name="Jenkins J."/>
            <person name="Mckie-Krisberg Z.M."/>
            <person name="Prochnik S."/>
            <person name="Lindquist E."/>
            <person name="Dockter R.B."/>
            <person name="Adam C."/>
            <person name="Molina H."/>
            <person name="Bunkerborg J."/>
            <person name="Jin E."/>
            <person name="Buchheim M."/>
            <person name="Magnuson J."/>
        </authorList>
    </citation>
    <scope>NUCLEOTIDE SEQUENCE</scope>
    <source>
        <strain evidence="1">CCAP 19/18</strain>
    </source>
</reference>
<organism evidence="1 2">
    <name type="scientific">Dunaliella salina</name>
    <name type="common">Green alga</name>
    <name type="synonym">Protococcus salinus</name>
    <dbReference type="NCBI Taxonomy" id="3046"/>
    <lineage>
        <taxon>Eukaryota</taxon>
        <taxon>Viridiplantae</taxon>
        <taxon>Chlorophyta</taxon>
        <taxon>core chlorophytes</taxon>
        <taxon>Chlorophyceae</taxon>
        <taxon>CS clade</taxon>
        <taxon>Chlamydomonadales</taxon>
        <taxon>Dunaliellaceae</taxon>
        <taxon>Dunaliella</taxon>
    </lineage>
</organism>
<comment type="caution">
    <text evidence="1">The sequence shown here is derived from an EMBL/GenBank/DDBJ whole genome shotgun (WGS) entry which is preliminary data.</text>
</comment>
<gene>
    <name evidence="1" type="ORF">DUNSADRAFT_8797</name>
</gene>
<dbReference type="EMBL" id="MU069752">
    <property type="protein sequence ID" value="KAF5834504.1"/>
    <property type="molecule type" value="Genomic_DNA"/>
</dbReference>
<protein>
    <submittedName>
        <fullName evidence="1">Uncharacterized protein</fullName>
    </submittedName>
</protein>
<proteinExistence type="predicted"/>
<evidence type="ECO:0000313" key="2">
    <source>
        <dbReference type="Proteomes" id="UP000815325"/>
    </source>
</evidence>
<keyword evidence="2" id="KW-1185">Reference proteome</keyword>
<accession>A0ABQ7GIW8</accession>
<evidence type="ECO:0000313" key="1">
    <source>
        <dbReference type="EMBL" id="KAF5834504.1"/>
    </source>
</evidence>
<dbReference type="Proteomes" id="UP000815325">
    <property type="component" value="Unassembled WGS sequence"/>
</dbReference>
<sequence>MENPQILSASLERHLSLSDDPGFRAFMEAMQPLPNEDLGRTIVQAMQKRHKDPPCSHLTACLGTLIGAEQVTHGTASQQVL</sequence>
<name>A0ABQ7GIW8_DUNSA</name>